<dbReference type="OrthoDB" id="1706352at2"/>
<dbReference type="SUPFAM" id="SSF50939">
    <property type="entry name" value="Sialidases"/>
    <property type="match status" value="1"/>
</dbReference>
<gene>
    <name evidence="2" type="ORF">SAMN02745975_01413</name>
</gene>
<name>A0A1M6GZ78_9FIRM</name>
<accession>A0A1M6GZ78</accession>
<dbReference type="RefSeq" id="WP_110940643.1">
    <property type="nucleotide sequence ID" value="NZ_FQZV01000015.1"/>
</dbReference>
<dbReference type="Proteomes" id="UP000184536">
    <property type="component" value="Unassembled WGS sequence"/>
</dbReference>
<keyword evidence="1" id="KW-0175">Coiled coil</keyword>
<protein>
    <recommendedName>
        <fullName evidence="4">BNR repeat-containing family member</fullName>
    </recommendedName>
</protein>
<evidence type="ECO:0000313" key="2">
    <source>
        <dbReference type="EMBL" id="SHJ15269.1"/>
    </source>
</evidence>
<sequence length="418" mass="49108">MPFANQKNVLVTDQAGNIHSFRWDNEKIIYACFYKYTKKMEKEILVEGCIPEFDVEIDKNDTIYLICQQKEGKLLLFTYRSGIWEDQVLLDSEGINVYNLNVIAWENGLNIVYCLPSAESNKVYRICSLYQMEEEWINTELGDIRVKVLLNPFQVIRSGQGLILGYYNLLNGTEQIFLKRFDGSVDGWKDTLQLTSGLNDKLYLDFLLLDEEELHLTYSEYIDGNLVVKHERYKLIGNKVVKHSENELSNPGNCSYPTLILFNHRIWNVWTEYDYVASSYSEDNGLTWSVPYQWGESKEGVFVRYKYSINPRIIDRAYQLNFSYGKDFPDFTFLGFGPIEKAVEIPLVSKKKREEEADEILNATENQDQPFVELSRENIEQENLAEILEKLTELEERIEQIESYFNRRRRGFLFPPRK</sequence>
<evidence type="ECO:0008006" key="4">
    <source>
        <dbReference type="Google" id="ProtNLM"/>
    </source>
</evidence>
<reference evidence="3" key="1">
    <citation type="submission" date="2016-11" db="EMBL/GenBank/DDBJ databases">
        <authorList>
            <person name="Varghese N."/>
            <person name="Submissions S."/>
        </authorList>
    </citation>
    <scope>NUCLEOTIDE SEQUENCE [LARGE SCALE GENOMIC DNA]</scope>
    <source>
        <strain evidence="3">DSM 17957</strain>
    </source>
</reference>
<proteinExistence type="predicted"/>
<dbReference type="AlphaFoldDB" id="A0A1M6GZ78"/>
<keyword evidence="3" id="KW-1185">Reference proteome</keyword>
<dbReference type="STRING" id="1121919.SAMN02745975_01413"/>
<evidence type="ECO:0000313" key="3">
    <source>
        <dbReference type="Proteomes" id="UP000184536"/>
    </source>
</evidence>
<dbReference type="InterPro" id="IPR036278">
    <property type="entry name" value="Sialidase_sf"/>
</dbReference>
<feature type="coiled-coil region" evidence="1">
    <location>
        <begin position="374"/>
        <end position="404"/>
    </location>
</feature>
<organism evidence="2 3">
    <name type="scientific">Geosporobacter subterraneus DSM 17957</name>
    <dbReference type="NCBI Taxonomy" id="1121919"/>
    <lineage>
        <taxon>Bacteria</taxon>
        <taxon>Bacillati</taxon>
        <taxon>Bacillota</taxon>
        <taxon>Clostridia</taxon>
        <taxon>Peptostreptococcales</taxon>
        <taxon>Thermotaleaceae</taxon>
        <taxon>Geosporobacter</taxon>
    </lineage>
</organism>
<evidence type="ECO:0000256" key="1">
    <source>
        <dbReference type="SAM" id="Coils"/>
    </source>
</evidence>
<dbReference type="EMBL" id="FQZV01000015">
    <property type="protein sequence ID" value="SHJ15269.1"/>
    <property type="molecule type" value="Genomic_DNA"/>
</dbReference>